<organism evidence="1 2">
    <name type="scientific">Acidithiobacillus ferridurans</name>
    <dbReference type="NCBI Taxonomy" id="1232575"/>
    <lineage>
        <taxon>Bacteria</taxon>
        <taxon>Pseudomonadati</taxon>
        <taxon>Pseudomonadota</taxon>
        <taxon>Acidithiobacillia</taxon>
        <taxon>Acidithiobacillales</taxon>
        <taxon>Acidithiobacillaceae</taxon>
        <taxon>Acidithiobacillus</taxon>
    </lineage>
</organism>
<dbReference type="RefSeq" id="WP_126605472.1">
    <property type="nucleotide sequence ID" value="NZ_AP018795.1"/>
</dbReference>
<dbReference type="Proteomes" id="UP000280188">
    <property type="component" value="Chromosome"/>
</dbReference>
<sequence>MSGNETQGPRFSDVLLARKVLGHLGFAVAQSCEPFADERVDRVAEIIHDACSDDFLSILFEVESMVYHFTLETPNIDSALKIGRGLLERHSTSSTR</sequence>
<dbReference type="AlphaFoldDB" id="A0A2Z6IL04"/>
<gene>
    <name evidence="1" type="ORF">AFERRID_27090</name>
</gene>
<dbReference type="KEGG" id="afj:AFERRID_27090"/>
<evidence type="ECO:0000313" key="2">
    <source>
        <dbReference type="Proteomes" id="UP000280188"/>
    </source>
</evidence>
<protein>
    <submittedName>
        <fullName evidence="1">Uncharacterized protein</fullName>
    </submittedName>
</protein>
<keyword evidence="2" id="KW-1185">Reference proteome</keyword>
<reference evidence="1 2" key="1">
    <citation type="journal article" date="2018" name="Microbiol. Resour. Announc.">
        <title>Complete Genome Sequence of Acidithiobacillus ferridurans JCM 18981.</title>
        <authorList>
            <person name="Miyauchi T."/>
            <person name="Kouzuma A."/>
            <person name="Abe T."/>
            <person name="Watanabe K."/>
        </authorList>
    </citation>
    <scope>NUCLEOTIDE SEQUENCE [LARGE SCALE GENOMIC DNA]</scope>
    <source>
        <strain evidence="2">ATCC 33020 / DSM 29468 / JCM 18981 / 11Fe</strain>
    </source>
</reference>
<proteinExistence type="predicted"/>
<accession>A0A2Z6IL04</accession>
<dbReference type="EMBL" id="AP018795">
    <property type="protein sequence ID" value="BBF66491.1"/>
    <property type="molecule type" value="Genomic_DNA"/>
</dbReference>
<evidence type="ECO:0000313" key="1">
    <source>
        <dbReference type="EMBL" id="BBF66491.1"/>
    </source>
</evidence>
<name>A0A2Z6IL04_ACIFI</name>